<sequence length="97" mass="11668">MKRRCIYLYGNEEDRINHTFNAELNSLLQLTRVINHGDDDFSYWAKNKERVLPTVGEWPKEICYRIVAGHVHLCSAYERLRKLYFHLSVITLRIRMK</sequence>
<organism evidence="1 2">
    <name type="scientific">Caerostris extrusa</name>
    <name type="common">Bark spider</name>
    <name type="synonym">Caerostris bankana</name>
    <dbReference type="NCBI Taxonomy" id="172846"/>
    <lineage>
        <taxon>Eukaryota</taxon>
        <taxon>Metazoa</taxon>
        <taxon>Ecdysozoa</taxon>
        <taxon>Arthropoda</taxon>
        <taxon>Chelicerata</taxon>
        <taxon>Arachnida</taxon>
        <taxon>Araneae</taxon>
        <taxon>Araneomorphae</taxon>
        <taxon>Entelegynae</taxon>
        <taxon>Araneoidea</taxon>
        <taxon>Araneidae</taxon>
        <taxon>Caerostris</taxon>
    </lineage>
</organism>
<keyword evidence="2" id="KW-1185">Reference proteome</keyword>
<reference evidence="1 2" key="1">
    <citation type="submission" date="2021-06" db="EMBL/GenBank/DDBJ databases">
        <title>Caerostris extrusa draft genome.</title>
        <authorList>
            <person name="Kono N."/>
            <person name="Arakawa K."/>
        </authorList>
    </citation>
    <scope>NUCLEOTIDE SEQUENCE [LARGE SCALE GENOMIC DNA]</scope>
</reference>
<name>A0AAV4RDU0_CAEEX</name>
<protein>
    <submittedName>
        <fullName evidence="1">Uncharacterized protein</fullName>
    </submittedName>
</protein>
<proteinExistence type="predicted"/>
<gene>
    <name evidence="1" type="ORF">CEXT_189921</name>
</gene>
<dbReference type="AlphaFoldDB" id="A0AAV4RDU0"/>
<dbReference type="EMBL" id="BPLR01007597">
    <property type="protein sequence ID" value="GIY18282.1"/>
    <property type="molecule type" value="Genomic_DNA"/>
</dbReference>
<evidence type="ECO:0000313" key="2">
    <source>
        <dbReference type="Proteomes" id="UP001054945"/>
    </source>
</evidence>
<evidence type="ECO:0000313" key="1">
    <source>
        <dbReference type="EMBL" id="GIY18282.1"/>
    </source>
</evidence>
<comment type="caution">
    <text evidence="1">The sequence shown here is derived from an EMBL/GenBank/DDBJ whole genome shotgun (WGS) entry which is preliminary data.</text>
</comment>
<dbReference type="Proteomes" id="UP001054945">
    <property type="component" value="Unassembled WGS sequence"/>
</dbReference>
<accession>A0AAV4RDU0</accession>